<sequence>MAVKKPLTLKQQKIKSETAAHFPLTKRKACHVIIWLWFGKLRVLTQSSAKFQLQCGMGPQDEQAENISESWEGRRDGVEERKSPNLCEDPAVKTLHVVFAIDT</sequence>
<organism evidence="1 2">
    <name type="scientific">Sphaerodactylus townsendi</name>
    <dbReference type="NCBI Taxonomy" id="933632"/>
    <lineage>
        <taxon>Eukaryota</taxon>
        <taxon>Metazoa</taxon>
        <taxon>Chordata</taxon>
        <taxon>Craniata</taxon>
        <taxon>Vertebrata</taxon>
        <taxon>Euteleostomi</taxon>
        <taxon>Lepidosauria</taxon>
        <taxon>Squamata</taxon>
        <taxon>Bifurcata</taxon>
        <taxon>Gekkota</taxon>
        <taxon>Sphaerodactylidae</taxon>
        <taxon>Sphaerodactylus</taxon>
    </lineage>
</organism>
<dbReference type="EMBL" id="CM037622">
    <property type="protein sequence ID" value="KAH8003476.1"/>
    <property type="molecule type" value="Genomic_DNA"/>
</dbReference>
<evidence type="ECO:0000313" key="1">
    <source>
        <dbReference type="EMBL" id="KAH8003476.1"/>
    </source>
</evidence>
<comment type="caution">
    <text evidence="1">The sequence shown here is derived from an EMBL/GenBank/DDBJ whole genome shotgun (WGS) entry which is preliminary data.</text>
</comment>
<proteinExistence type="predicted"/>
<keyword evidence="2" id="KW-1185">Reference proteome</keyword>
<evidence type="ECO:0000313" key="2">
    <source>
        <dbReference type="Proteomes" id="UP000827872"/>
    </source>
</evidence>
<gene>
    <name evidence="1" type="ORF">K3G42_019197</name>
</gene>
<reference evidence="1" key="1">
    <citation type="submission" date="2021-08" db="EMBL/GenBank/DDBJ databases">
        <title>The first chromosome-level gecko genome reveals the dynamic sex chromosomes of Neotropical dwarf geckos (Sphaerodactylidae: Sphaerodactylus).</title>
        <authorList>
            <person name="Pinto B.J."/>
            <person name="Keating S.E."/>
            <person name="Gamble T."/>
        </authorList>
    </citation>
    <scope>NUCLEOTIDE SEQUENCE</scope>
    <source>
        <strain evidence="1">TG3544</strain>
    </source>
</reference>
<protein>
    <submittedName>
        <fullName evidence="1">Uncharacterized protein</fullName>
    </submittedName>
</protein>
<accession>A0ACB8FEI1</accession>
<name>A0ACB8FEI1_9SAUR</name>
<dbReference type="Proteomes" id="UP000827872">
    <property type="component" value="Linkage Group LG09"/>
</dbReference>